<dbReference type="Gene3D" id="3.90.70.10">
    <property type="entry name" value="Cysteine proteinases"/>
    <property type="match status" value="1"/>
</dbReference>
<protein>
    <submittedName>
        <fullName evidence="2">S-layer protein</fullName>
    </submittedName>
</protein>
<dbReference type="Pfam" id="PF08239">
    <property type="entry name" value="SH3_3"/>
    <property type="match status" value="1"/>
</dbReference>
<dbReference type="Proteomes" id="UP000288024">
    <property type="component" value="Unassembled WGS sequence"/>
</dbReference>
<dbReference type="PIRSF" id="PIRSF032442">
    <property type="entry name" value="UCP032442"/>
    <property type="match status" value="1"/>
</dbReference>
<dbReference type="PROSITE" id="PS51781">
    <property type="entry name" value="SH3B"/>
    <property type="match status" value="1"/>
</dbReference>
<dbReference type="SMART" id="SM00287">
    <property type="entry name" value="SH3b"/>
    <property type="match status" value="1"/>
</dbReference>
<accession>A0A3S2TUG9</accession>
<dbReference type="InterPro" id="IPR003646">
    <property type="entry name" value="SH3-like_bac-type"/>
</dbReference>
<dbReference type="EMBL" id="RZTZ01000016">
    <property type="protein sequence ID" value="RVT57641.1"/>
    <property type="molecule type" value="Genomic_DNA"/>
</dbReference>
<sequence>MGGSFSSQAEAASKKVTVYSVNASTLNVRSGEGTKYKKIGTLKRNQVVSVKKTMKSGWYQINYSGKTGYVSGEYISKTSVLNVPLIKQRPQLPSGCEVTALAMALAFYGKNVDKTVLAKQMPKDKTAVVRNKDNSIKIWGDPEVGFVGDPFGNGITINPNPLKEVLDNYRKGGLALYGKNFSVIEGYVKKGAPTLIWFTVTHEMPTKRTWKTPKGKTIQAPRPLHCIVVTGVDSKYVYFNDGESTSLSGKNSRIEKTKFINIYNAMGKRALVVN</sequence>
<dbReference type="SUPFAM" id="SSF50044">
    <property type="entry name" value="SH3-domain"/>
    <property type="match status" value="1"/>
</dbReference>
<dbReference type="AlphaFoldDB" id="A0A3S2TUG9"/>
<reference evidence="2 3" key="1">
    <citation type="submission" date="2019-01" db="EMBL/GenBank/DDBJ databases">
        <title>Bacillus sp. M5HDSG1-1, whole genome shotgun sequence.</title>
        <authorList>
            <person name="Tuo L."/>
        </authorList>
    </citation>
    <scope>NUCLEOTIDE SEQUENCE [LARGE SCALE GENOMIC DNA]</scope>
    <source>
        <strain evidence="2 3">M5HDSG1-1</strain>
    </source>
</reference>
<keyword evidence="3" id="KW-1185">Reference proteome</keyword>
<feature type="domain" description="SH3b" evidence="1">
    <location>
        <begin position="16"/>
        <end position="79"/>
    </location>
</feature>
<name>A0A3S2TUG9_9BACI</name>
<comment type="caution">
    <text evidence="2">The sequence shown here is derived from an EMBL/GenBank/DDBJ whole genome shotgun (WGS) entry which is preliminary data.</text>
</comment>
<dbReference type="PANTHER" id="PTHR37806:SF1">
    <property type="entry name" value="PEPTIDASE C39-LIKE DOMAIN-CONTAINING PROTEIN"/>
    <property type="match status" value="1"/>
</dbReference>
<dbReference type="Gene3D" id="2.30.30.40">
    <property type="entry name" value="SH3 Domains"/>
    <property type="match status" value="1"/>
</dbReference>
<evidence type="ECO:0000259" key="1">
    <source>
        <dbReference type="PROSITE" id="PS51781"/>
    </source>
</evidence>
<dbReference type="InterPro" id="IPR016997">
    <property type="entry name" value="UCP032442"/>
</dbReference>
<proteinExistence type="predicted"/>
<evidence type="ECO:0000313" key="3">
    <source>
        <dbReference type="Proteomes" id="UP000288024"/>
    </source>
</evidence>
<organism evidence="2 3">
    <name type="scientific">Niallia taxi</name>
    <dbReference type="NCBI Taxonomy" id="2499688"/>
    <lineage>
        <taxon>Bacteria</taxon>
        <taxon>Bacillati</taxon>
        <taxon>Bacillota</taxon>
        <taxon>Bacilli</taxon>
        <taxon>Bacillales</taxon>
        <taxon>Bacillaceae</taxon>
        <taxon>Niallia</taxon>
    </lineage>
</organism>
<dbReference type="Pfam" id="PF13529">
    <property type="entry name" value="Peptidase_C39_2"/>
    <property type="match status" value="1"/>
</dbReference>
<gene>
    <name evidence="2" type="ORF">EM808_24315</name>
</gene>
<dbReference type="InterPro" id="IPR039564">
    <property type="entry name" value="Peptidase_C39-like"/>
</dbReference>
<dbReference type="InterPro" id="IPR036028">
    <property type="entry name" value="SH3-like_dom_sf"/>
</dbReference>
<dbReference type="PANTHER" id="PTHR37806">
    <property type="entry name" value="LMO0724 PROTEIN"/>
    <property type="match status" value="1"/>
</dbReference>
<evidence type="ECO:0000313" key="2">
    <source>
        <dbReference type="EMBL" id="RVT57641.1"/>
    </source>
</evidence>